<sequence>MKKLYIGGELRTSKNSFKVINPANDEVVGEIAWGDESDACSALKSADEALPYWSSMPVEERVAWMHKLRDALINKEEYLIECIHLEMGKAWHSAKEDFSMLLDSLNFYSEAIYQYQPKHFDDKDSTFRHTMTYESVGVVVAYLAWNFPLLNLAYKIGPAMASGCPIVIKPSFKAPLSTYAFGEICAEIGLPKGVINIVCGDDAIIGDTLSRSVIPGMITLIGSTQTGLHVMKTGSTSIKRYSMELGGNAPAIVCSDADLDLAADIICGVKFANAGQICVTPNRVFVEASIHDSFCQKLVGRAERVKVGFDRNAPVDMGPLIDKSAWERVDANVKKAISEGGILLTGGGYPKGIERGSFYAPTVFSHIEDHMTIAREEMFGPVISVLSFTSEEDVIKRANATEAGLSSFIFTNDDKKAEKFANALQFGEVQVNGIKYGIDLMHGGLKQSGIGCDCSELALEDYLTPKRISKSIR</sequence>
<dbReference type="PANTHER" id="PTHR11699">
    <property type="entry name" value="ALDEHYDE DEHYDROGENASE-RELATED"/>
    <property type="match status" value="1"/>
</dbReference>
<accession>A0ABT4JPU0</accession>
<keyword evidence="1 3" id="KW-0560">Oxidoreductase</keyword>
<dbReference type="Pfam" id="PF00171">
    <property type="entry name" value="Aldedh"/>
    <property type="match status" value="1"/>
</dbReference>
<comment type="similarity">
    <text evidence="3">Belongs to the aldehyde dehydrogenase family.</text>
</comment>
<protein>
    <submittedName>
        <fullName evidence="5">Aldehyde dehydrogenase family protein</fullName>
    </submittedName>
</protein>
<evidence type="ECO:0000256" key="2">
    <source>
        <dbReference type="PROSITE-ProRule" id="PRU10007"/>
    </source>
</evidence>
<dbReference type="InterPro" id="IPR016161">
    <property type="entry name" value="Ald_DH/histidinol_DH"/>
</dbReference>
<reference evidence="5" key="1">
    <citation type="submission" date="2022-12" db="EMBL/GenBank/DDBJ databases">
        <title>Marinomonas 15G1-11 sp. nov, isolated from marine algae.</title>
        <authorList>
            <person name="Butt M."/>
            <person name="Choi D.G."/>
            <person name="Kim J.M."/>
            <person name="Lee J.K."/>
            <person name="Baek J.H."/>
            <person name="Jeon C.O."/>
        </authorList>
    </citation>
    <scope>NUCLEOTIDE SEQUENCE</scope>
    <source>
        <strain evidence="5">15G1-11</strain>
    </source>
</reference>
<evidence type="ECO:0000313" key="6">
    <source>
        <dbReference type="Proteomes" id="UP001149719"/>
    </source>
</evidence>
<dbReference type="PROSITE" id="PS00687">
    <property type="entry name" value="ALDEHYDE_DEHYDR_GLU"/>
    <property type="match status" value="1"/>
</dbReference>
<dbReference type="InterPro" id="IPR016163">
    <property type="entry name" value="Ald_DH_C"/>
</dbReference>
<evidence type="ECO:0000313" key="5">
    <source>
        <dbReference type="EMBL" id="MCZ2720396.1"/>
    </source>
</evidence>
<evidence type="ECO:0000256" key="1">
    <source>
        <dbReference type="ARBA" id="ARBA00023002"/>
    </source>
</evidence>
<dbReference type="InterPro" id="IPR029510">
    <property type="entry name" value="Ald_DH_CS_GLU"/>
</dbReference>
<dbReference type="EMBL" id="JAPUBN010000006">
    <property type="protein sequence ID" value="MCZ2720396.1"/>
    <property type="molecule type" value="Genomic_DNA"/>
</dbReference>
<name>A0ABT4JPU0_9GAMM</name>
<dbReference type="Gene3D" id="3.40.605.10">
    <property type="entry name" value="Aldehyde Dehydrogenase, Chain A, domain 1"/>
    <property type="match status" value="1"/>
</dbReference>
<dbReference type="Gene3D" id="3.40.309.10">
    <property type="entry name" value="Aldehyde Dehydrogenase, Chain A, domain 2"/>
    <property type="match status" value="1"/>
</dbReference>
<proteinExistence type="inferred from homology"/>
<evidence type="ECO:0000259" key="4">
    <source>
        <dbReference type="Pfam" id="PF00171"/>
    </source>
</evidence>
<keyword evidence="6" id="KW-1185">Reference proteome</keyword>
<evidence type="ECO:0000256" key="3">
    <source>
        <dbReference type="RuleBase" id="RU003345"/>
    </source>
</evidence>
<feature type="active site" evidence="2">
    <location>
        <position position="244"/>
    </location>
</feature>
<dbReference type="Proteomes" id="UP001149719">
    <property type="component" value="Unassembled WGS sequence"/>
</dbReference>
<comment type="caution">
    <text evidence="5">The sequence shown here is derived from an EMBL/GenBank/DDBJ whole genome shotgun (WGS) entry which is preliminary data.</text>
</comment>
<gene>
    <name evidence="5" type="ORF">O1D97_01735</name>
</gene>
<dbReference type="InterPro" id="IPR016162">
    <property type="entry name" value="Ald_DH_N"/>
</dbReference>
<dbReference type="SUPFAM" id="SSF53720">
    <property type="entry name" value="ALDH-like"/>
    <property type="match status" value="1"/>
</dbReference>
<feature type="domain" description="Aldehyde dehydrogenase" evidence="4">
    <location>
        <begin position="14"/>
        <end position="467"/>
    </location>
</feature>
<dbReference type="RefSeq" id="WP_269122254.1">
    <property type="nucleotide sequence ID" value="NZ_JAPUBN010000006.1"/>
</dbReference>
<dbReference type="InterPro" id="IPR015590">
    <property type="entry name" value="Aldehyde_DH_dom"/>
</dbReference>
<organism evidence="5 6">
    <name type="scientific">Marinomonas phaeophyticola</name>
    <dbReference type="NCBI Taxonomy" id="3004091"/>
    <lineage>
        <taxon>Bacteria</taxon>
        <taxon>Pseudomonadati</taxon>
        <taxon>Pseudomonadota</taxon>
        <taxon>Gammaproteobacteria</taxon>
        <taxon>Oceanospirillales</taxon>
        <taxon>Oceanospirillaceae</taxon>
        <taxon>Marinomonas</taxon>
    </lineage>
</organism>